<accession>A0A1F6SZ10</accession>
<evidence type="ECO:0000256" key="2">
    <source>
        <dbReference type="ARBA" id="ARBA00022552"/>
    </source>
</evidence>
<keyword evidence="5 6" id="KW-0949">S-adenosyl-L-methionine</keyword>
<evidence type="ECO:0000256" key="3">
    <source>
        <dbReference type="ARBA" id="ARBA00022603"/>
    </source>
</evidence>
<reference evidence="7 8" key="1">
    <citation type="journal article" date="2016" name="Nat. Commun.">
        <title>Thousands of microbial genomes shed light on interconnected biogeochemical processes in an aquifer system.</title>
        <authorList>
            <person name="Anantharaman K."/>
            <person name="Brown C.T."/>
            <person name="Hug L.A."/>
            <person name="Sharon I."/>
            <person name="Castelle C.J."/>
            <person name="Probst A.J."/>
            <person name="Thomas B.C."/>
            <person name="Singh A."/>
            <person name="Wilkins M.J."/>
            <person name="Karaoz U."/>
            <person name="Brodie E.L."/>
            <person name="Williams K.H."/>
            <person name="Hubbard S.S."/>
            <person name="Banfield J.F."/>
        </authorList>
    </citation>
    <scope>NUCLEOTIDE SEQUENCE [LARGE SCALE GENOMIC DNA]</scope>
</reference>
<name>A0A1F6SZ10_9PROT</name>
<dbReference type="EMBL" id="MFSR01000082">
    <property type="protein sequence ID" value="OGI38170.1"/>
    <property type="molecule type" value="Genomic_DNA"/>
</dbReference>
<dbReference type="GO" id="GO:0005829">
    <property type="term" value="C:cytosol"/>
    <property type="evidence" value="ECO:0007669"/>
    <property type="project" value="TreeGrafter"/>
</dbReference>
<comment type="function">
    <text evidence="6">Specifically methylates the N7 position of guanine in position 527 of 16S rRNA.</text>
</comment>
<dbReference type="SUPFAM" id="SSF53335">
    <property type="entry name" value="S-adenosyl-L-methionine-dependent methyltransferases"/>
    <property type="match status" value="1"/>
</dbReference>
<evidence type="ECO:0000256" key="6">
    <source>
        <dbReference type="HAMAP-Rule" id="MF_00074"/>
    </source>
</evidence>
<feature type="binding site" evidence="6">
    <location>
        <position position="85"/>
    </location>
    <ligand>
        <name>S-adenosyl-L-methionine</name>
        <dbReference type="ChEBI" id="CHEBI:59789"/>
    </ligand>
</feature>
<keyword evidence="2 6" id="KW-0698">rRNA processing</keyword>
<feature type="binding site" evidence="6">
    <location>
        <begin position="131"/>
        <end position="132"/>
    </location>
    <ligand>
        <name>S-adenosyl-L-methionine</name>
        <dbReference type="ChEBI" id="CHEBI:59789"/>
    </ligand>
</feature>
<dbReference type="InterPro" id="IPR029063">
    <property type="entry name" value="SAM-dependent_MTases_sf"/>
</dbReference>
<evidence type="ECO:0000256" key="5">
    <source>
        <dbReference type="ARBA" id="ARBA00022691"/>
    </source>
</evidence>
<comment type="catalytic activity">
    <reaction evidence="6">
        <text>guanosine(527) in 16S rRNA + S-adenosyl-L-methionine = N(7)-methylguanosine(527) in 16S rRNA + S-adenosyl-L-homocysteine</text>
        <dbReference type="Rhea" id="RHEA:42732"/>
        <dbReference type="Rhea" id="RHEA-COMP:10209"/>
        <dbReference type="Rhea" id="RHEA-COMP:10210"/>
        <dbReference type="ChEBI" id="CHEBI:57856"/>
        <dbReference type="ChEBI" id="CHEBI:59789"/>
        <dbReference type="ChEBI" id="CHEBI:74269"/>
        <dbReference type="ChEBI" id="CHEBI:74480"/>
        <dbReference type="EC" id="2.1.1.170"/>
    </reaction>
</comment>
<dbReference type="PANTHER" id="PTHR31760:SF0">
    <property type="entry name" value="S-ADENOSYL-L-METHIONINE-DEPENDENT METHYLTRANSFERASES SUPERFAMILY PROTEIN"/>
    <property type="match status" value="1"/>
</dbReference>
<dbReference type="Gene3D" id="3.40.50.150">
    <property type="entry name" value="Vaccinia Virus protein VP39"/>
    <property type="match status" value="1"/>
</dbReference>
<dbReference type="NCBIfam" id="TIGR00138">
    <property type="entry name" value="rsmG_gidB"/>
    <property type="match status" value="1"/>
</dbReference>
<keyword evidence="4 6" id="KW-0808">Transferase</keyword>
<dbReference type="EC" id="2.1.1.170" evidence="6"/>
<dbReference type="GO" id="GO:0070043">
    <property type="term" value="F:rRNA (guanine-N7-)-methyltransferase activity"/>
    <property type="evidence" value="ECO:0007669"/>
    <property type="project" value="UniProtKB-UniRule"/>
</dbReference>
<dbReference type="HAMAP" id="MF_00074">
    <property type="entry name" value="16SrRNA_methyltr_G"/>
    <property type="match status" value="1"/>
</dbReference>
<dbReference type="InterPro" id="IPR003682">
    <property type="entry name" value="rRNA_ssu_MeTfrase_G"/>
</dbReference>
<proteinExistence type="inferred from homology"/>
<gene>
    <name evidence="6" type="primary">rsmG</name>
    <name evidence="7" type="ORF">A2V91_04790</name>
</gene>
<dbReference type="Proteomes" id="UP000179334">
    <property type="component" value="Unassembled WGS sequence"/>
</dbReference>
<feature type="binding site" evidence="6">
    <location>
        <position position="146"/>
    </location>
    <ligand>
        <name>S-adenosyl-L-methionine</name>
        <dbReference type="ChEBI" id="CHEBI:59789"/>
    </ligand>
</feature>
<evidence type="ECO:0000313" key="7">
    <source>
        <dbReference type="EMBL" id="OGI38170.1"/>
    </source>
</evidence>
<keyword evidence="3 6" id="KW-0489">Methyltransferase</keyword>
<evidence type="ECO:0000256" key="1">
    <source>
        <dbReference type="ARBA" id="ARBA00022490"/>
    </source>
</evidence>
<evidence type="ECO:0000256" key="4">
    <source>
        <dbReference type="ARBA" id="ARBA00022679"/>
    </source>
</evidence>
<feature type="binding site" evidence="6">
    <location>
        <position position="80"/>
    </location>
    <ligand>
        <name>S-adenosyl-L-methionine</name>
        <dbReference type="ChEBI" id="CHEBI:59789"/>
    </ligand>
</feature>
<keyword evidence="1 6" id="KW-0963">Cytoplasm</keyword>
<dbReference type="CDD" id="cd02440">
    <property type="entry name" value="AdoMet_MTases"/>
    <property type="match status" value="1"/>
</dbReference>
<protein>
    <recommendedName>
        <fullName evidence="6">Ribosomal RNA small subunit methyltransferase G</fullName>
        <ecNumber evidence="6">2.1.1.170</ecNumber>
    </recommendedName>
    <alternativeName>
        <fullName evidence="6">16S rRNA 7-methylguanosine methyltransferase</fullName>
        <shortName evidence="6">16S rRNA m7G methyltransferase</shortName>
    </alternativeName>
</protein>
<comment type="caution">
    <text evidence="7">The sequence shown here is derived from an EMBL/GenBank/DDBJ whole genome shotgun (WGS) entry which is preliminary data.</text>
</comment>
<comment type="subcellular location">
    <subcellularLocation>
        <location evidence="6">Cytoplasm</location>
    </subcellularLocation>
</comment>
<comment type="caution">
    <text evidence="6">Lacks conserved residue(s) required for the propagation of feature annotation.</text>
</comment>
<evidence type="ECO:0000313" key="8">
    <source>
        <dbReference type="Proteomes" id="UP000179334"/>
    </source>
</evidence>
<dbReference type="AlphaFoldDB" id="A0A1F6SZ10"/>
<dbReference type="PIRSF" id="PIRSF003078">
    <property type="entry name" value="GidB"/>
    <property type="match status" value="1"/>
</dbReference>
<sequence length="214" mass="23233">MSGNSTPLLKSLQTGLRALALELPRAAQEKLIAYIELLAKWNQAYNLTAVRDPGQMVIRHLLDSLAILPWVRGPRVLDIGSGAGLPGIPLALARPDLRFVLLDSNAKKTRFLLQAVAELGLKNVEVINGRVESFRPAAPFDTLIARAFAGIADMLSASAPLVAPGGRWLAMKGLYPQQELAAIPPDYQAETRRLQVPGLDAERHVVIIAPKRTQ</sequence>
<organism evidence="7 8">
    <name type="scientific">Candidatus Muproteobacteria bacterium RBG_16_64_10</name>
    <dbReference type="NCBI Taxonomy" id="1817757"/>
    <lineage>
        <taxon>Bacteria</taxon>
        <taxon>Pseudomonadati</taxon>
        <taxon>Pseudomonadota</taxon>
        <taxon>Candidatus Muproteobacteria</taxon>
    </lineage>
</organism>
<dbReference type="PANTHER" id="PTHR31760">
    <property type="entry name" value="S-ADENOSYL-L-METHIONINE-DEPENDENT METHYLTRANSFERASES SUPERFAMILY PROTEIN"/>
    <property type="match status" value="1"/>
</dbReference>
<dbReference type="Pfam" id="PF02527">
    <property type="entry name" value="GidB"/>
    <property type="match status" value="1"/>
</dbReference>
<comment type="similarity">
    <text evidence="6">Belongs to the methyltransferase superfamily. RNA methyltransferase RsmG family.</text>
</comment>